<dbReference type="GO" id="GO:0008652">
    <property type="term" value="P:amino acid biosynthetic process"/>
    <property type="evidence" value="ECO:0007669"/>
    <property type="project" value="UniProtKB-KW"/>
</dbReference>
<name>A0A0R2Q9W8_9ACTN</name>
<evidence type="ECO:0000256" key="8">
    <source>
        <dbReference type="ARBA" id="ARBA00023285"/>
    </source>
</evidence>
<comment type="caution">
    <text evidence="11">The sequence shown here is derived from an EMBL/GenBank/DDBJ whole genome shotgun (WGS) entry which is preliminary data.</text>
</comment>
<dbReference type="EMBL" id="LIBJ01000204">
    <property type="protein sequence ID" value="KRO47013.1"/>
    <property type="molecule type" value="Genomic_DNA"/>
</dbReference>
<dbReference type="Proteomes" id="UP000051017">
    <property type="component" value="Unassembled WGS sequence"/>
</dbReference>
<dbReference type="Gene3D" id="1.20.1090.10">
    <property type="entry name" value="Dehydroquinate synthase-like - alpha domain"/>
    <property type="match status" value="1"/>
</dbReference>
<dbReference type="AlphaFoldDB" id="A0A0R2Q9W8"/>
<keyword evidence="8" id="KW-0170">Cobalt</keyword>
<dbReference type="Gene3D" id="3.40.50.1970">
    <property type="match status" value="1"/>
</dbReference>
<accession>A0A0R2Q9W8</accession>
<dbReference type="GO" id="GO:0046872">
    <property type="term" value="F:metal ion binding"/>
    <property type="evidence" value="ECO:0007669"/>
    <property type="project" value="UniProtKB-KW"/>
</dbReference>
<dbReference type="PANTHER" id="PTHR43622">
    <property type="entry name" value="3-DEHYDROQUINATE SYNTHASE"/>
    <property type="match status" value="1"/>
</dbReference>
<evidence type="ECO:0000259" key="9">
    <source>
        <dbReference type="Pfam" id="PF01761"/>
    </source>
</evidence>
<dbReference type="GO" id="GO:0009073">
    <property type="term" value="P:aromatic amino acid family biosynthetic process"/>
    <property type="evidence" value="ECO:0007669"/>
    <property type="project" value="UniProtKB-KW"/>
</dbReference>
<keyword evidence="3" id="KW-0028">Amino-acid biosynthesis</keyword>
<keyword evidence="4" id="KW-0479">Metal-binding</keyword>
<dbReference type="Pfam" id="PF24621">
    <property type="entry name" value="DHQS_C"/>
    <property type="match status" value="1"/>
</dbReference>
<reference evidence="11 12" key="1">
    <citation type="submission" date="2015-10" db="EMBL/GenBank/DDBJ databases">
        <title>Metagenome-Assembled Genomes uncover a global brackish microbiome.</title>
        <authorList>
            <person name="Hugerth L.W."/>
            <person name="Larsson J."/>
            <person name="Alneberg J."/>
            <person name="Lindh M.V."/>
            <person name="Legrand C."/>
            <person name="Pinhassi J."/>
            <person name="Andersson A.F."/>
        </authorList>
    </citation>
    <scope>NUCLEOTIDE SEQUENCE [LARGE SCALE GENOMIC DNA]</scope>
    <source>
        <strain evidence="11">BACL6 MAG-120924-bin43</strain>
    </source>
</reference>
<comment type="cofactor">
    <cofactor evidence="2">
        <name>Co(2+)</name>
        <dbReference type="ChEBI" id="CHEBI:48828"/>
    </cofactor>
</comment>
<evidence type="ECO:0000256" key="1">
    <source>
        <dbReference type="ARBA" id="ARBA00001911"/>
    </source>
</evidence>
<evidence type="ECO:0000256" key="3">
    <source>
        <dbReference type="ARBA" id="ARBA00022605"/>
    </source>
</evidence>
<evidence type="ECO:0000259" key="10">
    <source>
        <dbReference type="Pfam" id="PF24621"/>
    </source>
</evidence>
<gene>
    <name evidence="11" type="ORF">ABR75_07295</name>
</gene>
<dbReference type="PIRSF" id="PIRSF001455">
    <property type="entry name" value="DHQ_synth"/>
    <property type="match status" value="1"/>
</dbReference>
<evidence type="ECO:0000256" key="7">
    <source>
        <dbReference type="ARBA" id="ARBA00023239"/>
    </source>
</evidence>
<evidence type="ECO:0000313" key="12">
    <source>
        <dbReference type="Proteomes" id="UP000051017"/>
    </source>
</evidence>
<dbReference type="GO" id="GO:0003856">
    <property type="term" value="F:3-dehydroquinate synthase activity"/>
    <property type="evidence" value="ECO:0007669"/>
    <property type="project" value="TreeGrafter"/>
</dbReference>
<keyword evidence="6" id="KW-0057">Aromatic amino acid biosynthesis</keyword>
<evidence type="ECO:0000256" key="5">
    <source>
        <dbReference type="ARBA" id="ARBA00023027"/>
    </source>
</evidence>
<protein>
    <submittedName>
        <fullName evidence="11">3-dehydroquinate synthase</fullName>
    </submittedName>
</protein>
<proteinExistence type="predicted"/>
<organism evidence="11 12">
    <name type="scientific">Acidimicrobiia bacterium BACL6 MAG-120924-bin43</name>
    <dbReference type="NCBI Taxonomy" id="1655583"/>
    <lineage>
        <taxon>Bacteria</taxon>
        <taxon>Bacillati</taxon>
        <taxon>Actinomycetota</taxon>
        <taxon>Acidimicrobiia</taxon>
        <taxon>acIV cluster</taxon>
    </lineage>
</organism>
<sequence>MSRQQVTVQLGDRSYPVIVGAGVRVELDSLLPATARRAVIVTQQSIPIQVETDIPCTTVVVGDGEQHKTLATIEHVVRAFAAAGLNRNDVVIGVGGGLVTDVAGFAAASWHRGTPVVHVSTSLVGMVDAAIGGKTGVNLPEGKNLVGAFWQPYAVLCDTDALATLPERELRCGYGEMAKYHFLTGDDLLAMDRNSRIARCVQIKADIVASDEREGGLRAVLNYGHTLGHALEIATGFEIAHGESVAVGMIFAAHLAHALGRIDDERVAYHQQVVSGAYGLSTALPRDCRAEDLMALMMADKKALHGLTFVLDGPNGVELVADVSASAVTQAFSRMEVR</sequence>
<keyword evidence="7" id="KW-0456">Lyase</keyword>
<evidence type="ECO:0000313" key="11">
    <source>
        <dbReference type="EMBL" id="KRO47013.1"/>
    </source>
</evidence>
<dbReference type="InterPro" id="IPR050071">
    <property type="entry name" value="Dehydroquinate_synthase"/>
</dbReference>
<comment type="cofactor">
    <cofactor evidence="1">
        <name>NAD(+)</name>
        <dbReference type="ChEBI" id="CHEBI:57540"/>
    </cofactor>
</comment>
<evidence type="ECO:0000256" key="6">
    <source>
        <dbReference type="ARBA" id="ARBA00023141"/>
    </source>
</evidence>
<dbReference type="Pfam" id="PF01761">
    <property type="entry name" value="DHQ_synthase"/>
    <property type="match status" value="1"/>
</dbReference>
<dbReference type="InterPro" id="IPR056179">
    <property type="entry name" value="DHQS_C"/>
</dbReference>
<dbReference type="InterPro" id="IPR030960">
    <property type="entry name" value="DHQS/DOIS_N"/>
</dbReference>
<dbReference type="PANTHER" id="PTHR43622:SF7">
    <property type="entry name" value="3-DEHYDROQUINATE SYNTHASE, CHLOROPLASTIC"/>
    <property type="match status" value="1"/>
</dbReference>
<feature type="domain" description="3-dehydroquinate synthase C-terminal" evidence="10">
    <location>
        <begin position="194"/>
        <end position="303"/>
    </location>
</feature>
<feature type="domain" description="3-dehydroquinate synthase N-terminal" evidence="9">
    <location>
        <begin position="59"/>
        <end position="171"/>
    </location>
</feature>
<evidence type="ECO:0000256" key="2">
    <source>
        <dbReference type="ARBA" id="ARBA00001941"/>
    </source>
</evidence>
<keyword evidence="5" id="KW-0520">NAD</keyword>
<evidence type="ECO:0000256" key="4">
    <source>
        <dbReference type="ARBA" id="ARBA00022723"/>
    </source>
</evidence>
<dbReference type="InterPro" id="IPR030963">
    <property type="entry name" value="DHQ_synth_fam"/>
</dbReference>
<dbReference type="SUPFAM" id="SSF56796">
    <property type="entry name" value="Dehydroquinate synthase-like"/>
    <property type="match status" value="1"/>
</dbReference>
<dbReference type="CDD" id="cd08195">
    <property type="entry name" value="DHQS"/>
    <property type="match status" value="1"/>
</dbReference>